<reference evidence="1" key="1">
    <citation type="submission" date="2015-12" db="EMBL/GenBank/DDBJ databases">
        <title>Gene expression during late stages of embryo sac development: a critical building block for successful pollen-pistil interactions.</title>
        <authorList>
            <person name="Liu Y."/>
            <person name="Joly V."/>
            <person name="Sabar M."/>
            <person name="Matton D.P."/>
        </authorList>
    </citation>
    <scope>NUCLEOTIDE SEQUENCE</scope>
</reference>
<protein>
    <submittedName>
        <fullName evidence="1">Putative ovule protein</fullName>
    </submittedName>
</protein>
<sequence length="78" mass="8982">MLQIEVDMEDGYQQDCGSALVVVALDTKAEEGSKEVALGHNNNGSEEKKNPWKNLKFIMLRLNRKQIFRTKSRTWVMI</sequence>
<dbReference type="EMBL" id="GEDG01016479">
    <property type="protein sequence ID" value="JAP22522.1"/>
    <property type="molecule type" value="Transcribed_RNA"/>
</dbReference>
<organism evidence="1">
    <name type="scientific">Solanum chacoense</name>
    <name type="common">Chaco potato</name>
    <dbReference type="NCBI Taxonomy" id="4108"/>
    <lineage>
        <taxon>Eukaryota</taxon>
        <taxon>Viridiplantae</taxon>
        <taxon>Streptophyta</taxon>
        <taxon>Embryophyta</taxon>
        <taxon>Tracheophyta</taxon>
        <taxon>Spermatophyta</taxon>
        <taxon>Magnoliopsida</taxon>
        <taxon>eudicotyledons</taxon>
        <taxon>Gunneridae</taxon>
        <taxon>Pentapetalae</taxon>
        <taxon>asterids</taxon>
        <taxon>lamiids</taxon>
        <taxon>Solanales</taxon>
        <taxon>Solanaceae</taxon>
        <taxon>Solanoideae</taxon>
        <taxon>Solaneae</taxon>
        <taxon>Solanum</taxon>
    </lineage>
</organism>
<dbReference type="AlphaFoldDB" id="A0A0V0HR46"/>
<evidence type="ECO:0000313" key="1">
    <source>
        <dbReference type="EMBL" id="JAP22522.1"/>
    </source>
</evidence>
<accession>A0A0V0HR46</accession>
<proteinExistence type="predicted"/>
<name>A0A0V0HR46_SOLCH</name>